<comment type="caution">
    <text evidence="5">The sequence shown here is derived from an EMBL/GenBank/DDBJ whole genome shotgun (WGS) entry which is preliminary data.</text>
</comment>
<feature type="domain" description="Nudix hydrolase" evidence="4">
    <location>
        <begin position="5"/>
        <end position="139"/>
    </location>
</feature>
<dbReference type="PROSITE" id="PS00893">
    <property type="entry name" value="NUDIX_BOX"/>
    <property type="match status" value="1"/>
</dbReference>
<dbReference type="InterPro" id="IPR020084">
    <property type="entry name" value="NUDIX_hydrolase_CS"/>
</dbReference>
<keyword evidence="3" id="KW-0460">Magnesium</keyword>
<dbReference type="Pfam" id="PF00293">
    <property type="entry name" value="NUDIX"/>
    <property type="match status" value="1"/>
</dbReference>
<dbReference type="EMBL" id="JAHSTP010000025">
    <property type="protein sequence ID" value="MBZ6156283.1"/>
    <property type="molecule type" value="Genomic_DNA"/>
</dbReference>
<dbReference type="PROSITE" id="PS51462">
    <property type="entry name" value="NUDIX"/>
    <property type="match status" value="1"/>
</dbReference>
<evidence type="ECO:0000256" key="1">
    <source>
        <dbReference type="ARBA" id="ARBA00001946"/>
    </source>
</evidence>
<dbReference type="RefSeq" id="WP_224310423.1">
    <property type="nucleotide sequence ID" value="NZ_JAHSST010000031.1"/>
</dbReference>
<proteinExistence type="predicted"/>
<dbReference type="PANTHER" id="PTHR43046:SF12">
    <property type="entry name" value="GDP-MANNOSE MANNOSYL HYDROLASE"/>
    <property type="match status" value="1"/>
</dbReference>
<dbReference type="Gene3D" id="3.90.79.10">
    <property type="entry name" value="Nucleoside Triphosphate Pyrophosphohydrolase"/>
    <property type="match status" value="1"/>
</dbReference>
<keyword evidence="6" id="KW-1185">Reference proteome</keyword>
<protein>
    <submittedName>
        <fullName evidence="5">NUDIX domain-containing protein</fullName>
    </submittedName>
</protein>
<sequence>MNPPPLREAARAVVLDTGQRVLLLRYDEDGGFWATPGGRLELGEDYRAALRRELTEELGAADVLLGAQLAERRQHHPVAGHWVRQVEKYFLVYAEAADFAADRATQTDNIRESRWWTLTELRDTGETVYPLGLAGLIADVLRNGAPNQPTTLD</sequence>
<gene>
    <name evidence="5" type="ORF">KVH32_34770</name>
</gene>
<keyword evidence="2" id="KW-0378">Hydrolase</keyword>
<dbReference type="CDD" id="cd04685">
    <property type="entry name" value="NUDIX_Hydrolase"/>
    <property type="match status" value="1"/>
</dbReference>
<evidence type="ECO:0000256" key="3">
    <source>
        <dbReference type="ARBA" id="ARBA00022842"/>
    </source>
</evidence>
<evidence type="ECO:0000256" key="2">
    <source>
        <dbReference type="ARBA" id="ARBA00022801"/>
    </source>
</evidence>
<name>A0ABS7WFF2_STROV</name>
<dbReference type="PANTHER" id="PTHR43046">
    <property type="entry name" value="GDP-MANNOSE MANNOSYL HYDROLASE"/>
    <property type="match status" value="1"/>
</dbReference>
<evidence type="ECO:0000313" key="6">
    <source>
        <dbReference type="Proteomes" id="UP000758701"/>
    </source>
</evidence>
<evidence type="ECO:0000259" key="4">
    <source>
        <dbReference type="PROSITE" id="PS51462"/>
    </source>
</evidence>
<accession>A0ABS7WFF2</accession>
<dbReference type="InterPro" id="IPR015797">
    <property type="entry name" value="NUDIX_hydrolase-like_dom_sf"/>
</dbReference>
<dbReference type="SUPFAM" id="SSF55811">
    <property type="entry name" value="Nudix"/>
    <property type="match status" value="1"/>
</dbReference>
<organism evidence="5 6">
    <name type="scientific">Streptomyces olivaceus</name>
    <dbReference type="NCBI Taxonomy" id="47716"/>
    <lineage>
        <taxon>Bacteria</taxon>
        <taxon>Bacillati</taxon>
        <taxon>Actinomycetota</taxon>
        <taxon>Actinomycetes</taxon>
        <taxon>Kitasatosporales</taxon>
        <taxon>Streptomycetaceae</taxon>
        <taxon>Streptomyces</taxon>
    </lineage>
</organism>
<evidence type="ECO:0000313" key="5">
    <source>
        <dbReference type="EMBL" id="MBZ6156283.1"/>
    </source>
</evidence>
<comment type="cofactor">
    <cofactor evidence="1">
        <name>Mg(2+)</name>
        <dbReference type="ChEBI" id="CHEBI:18420"/>
    </cofactor>
</comment>
<dbReference type="Proteomes" id="UP000758701">
    <property type="component" value="Unassembled WGS sequence"/>
</dbReference>
<reference evidence="5 6" key="1">
    <citation type="submission" date="2021-06" db="EMBL/GenBank/DDBJ databases">
        <title>Ecological speciation of a Streptomyces species isolated from different habitats and geographic origins.</title>
        <authorList>
            <person name="Wang J."/>
        </authorList>
    </citation>
    <scope>NUCLEOTIDE SEQUENCE [LARGE SCALE GENOMIC DNA]</scope>
    <source>
        <strain evidence="5 6">FXJ8.012</strain>
    </source>
</reference>
<dbReference type="InterPro" id="IPR000086">
    <property type="entry name" value="NUDIX_hydrolase_dom"/>
</dbReference>